<dbReference type="PRINTS" id="PR00344">
    <property type="entry name" value="BCTRLSENSOR"/>
</dbReference>
<dbReference type="InterPro" id="IPR036890">
    <property type="entry name" value="HATPase_C_sf"/>
</dbReference>
<dbReference type="Gene3D" id="3.30.565.10">
    <property type="entry name" value="Histidine kinase-like ATPase, C-terminal domain"/>
    <property type="match status" value="1"/>
</dbReference>
<dbReference type="SMART" id="SM00091">
    <property type="entry name" value="PAS"/>
    <property type="match status" value="1"/>
</dbReference>
<dbReference type="CDD" id="cd16922">
    <property type="entry name" value="HATPase_EvgS-ArcB-TorS-like"/>
    <property type="match status" value="1"/>
</dbReference>
<dbReference type="Pfam" id="PF13426">
    <property type="entry name" value="PAS_9"/>
    <property type="match status" value="1"/>
</dbReference>
<evidence type="ECO:0000256" key="9">
    <source>
        <dbReference type="ARBA" id="ARBA00064003"/>
    </source>
</evidence>
<evidence type="ECO:0000259" key="13">
    <source>
        <dbReference type="PROSITE" id="PS50110"/>
    </source>
</evidence>
<dbReference type="InterPro" id="IPR000014">
    <property type="entry name" value="PAS"/>
</dbReference>
<dbReference type="NCBIfam" id="TIGR00229">
    <property type="entry name" value="sensory_box"/>
    <property type="match status" value="1"/>
</dbReference>
<evidence type="ECO:0000256" key="1">
    <source>
        <dbReference type="ARBA" id="ARBA00000085"/>
    </source>
</evidence>
<dbReference type="InterPro" id="IPR011006">
    <property type="entry name" value="CheY-like_superfamily"/>
</dbReference>
<gene>
    <name evidence="15" type="ORF">HJO_15179</name>
</gene>
<dbReference type="PANTHER" id="PTHR45339">
    <property type="entry name" value="HYBRID SIGNAL TRANSDUCTION HISTIDINE KINASE J"/>
    <property type="match status" value="1"/>
</dbReference>
<dbReference type="PANTHER" id="PTHR45339:SF1">
    <property type="entry name" value="HYBRID SIGNAL TRANSDUCTION HISTIDINE KINASE J"/>
    <property type="match status" value="1"/>
</dbReference>
<dbReference type="Gene3D" id="3.30.450.20">
    <property type="entry name" value="PAS domain"/>
    <property type="match status" value="1"/>
</dbReference>
<evidence type="ECO:0000256" key="8">
    <source>
        <dbReference type="ARBA" id="ARBA00023012"/>
    </source>
</evidence>
<evidence type="ECO:0000259" key="14">
    <source>
        <dbReference type="PROSITE" id="PS50112"/>
    </source>
</evidence>
<comment type="subunit">
    <text evidence="9">At low DSF concentrations, interacts with RpfF.</text>
</comment>
<dbReference type="OrthoDB" id="9774458at2"/>
<dbReference type="SMART" id="SM00388">
    <property type="entry name" value="HisKA"/>
    <property type="match status" value="1"/>
</dbReference>
<feature type="domain" description="Histidine kinase" evidence="12">
    <location>
        <begin position="278"/>
        <end position="499"/>
    </location>
</feature>
<dbReference type="AlphaFoldDB" id="A0A059FE97"/>
<dbReference type="GO" id="GO:0005524">
    <property type="term" value="F:ATP binding"/>
    <property type="evidence" value="ECO:0007669"/>
    <property type="project" value="UniProtKB-KW"/>
</dbReference>
<keyword evidence="6 15" id="KW-0418">Kinase</keyword>
<evidence type="ECO:0000256" key="3">
    <source>
        <dbReference type="ARBA" id="ARBA00022553"/>
    </source>
</evidence>
<dbReference type="PATRIC" id="fig|1280950.3.peg.3049"/>
<dbReference type="SMART" id="SM00448">
    <property type="entry name" value="REC"/>
    <property type="match status" value="1"/>
</dbReference>
<dbReference type="SUPFAM" id="SSF55785">
    <property type="entry name" value="PYP-like sensor domain (PAS domain)"/>
    <property type="match status" value="1"/>
</dbReference>
<dbReference type="PROSITE" id="PS50112">
    <property type="entry name" value="PAS"/>
    <property type="match status" value="1"/>
</dbReference>
<dbReference type="InterPro" id="IPR003661">
    <property type="entry name" value="HisK_dim/P_dom"/>
</dbReference>
<dbReference type="STRING" id="1280950.HJO_15179"/>
<dbReference type="PROSITE" id="PS50110">
    <property type="entry name" value="RESPONSE_REGULATORY"/>
    <property type="match status" value="1"/>
</dbReference>
<dbReference type="eggNOG" id="COG5002">
    <property type="taxonomic scope" value="Bacteria"/>
</dbReference>
<organism evidence="15 16">
    <name type="scientific">Hyphomonas johnsonii MHS-2</name>
    <dbReference type="NCBI Taxonomy" id="1280950"/>
    <lineage>
        <taxon>Bacteria</taxon>
        <taxon>Pseudomonadati</taxon>
        <taxon>Pseudomonadota</taxon>
        <taxon>Alphaproteobacteria</taxon>
        <taxon>Hyphomonadales</taxon>
        <taxon>Hyphomonadaceae</taxon>
        <taxon>Hyphomonas</taxon>
    </lineage>
</organism>
<dbReference type="InterPro" id="IPR036097">
    <property type="entry name" value="HisK_dim/P_sf"/>
</dbReference>
<feature type="domain" description="PAS" evidence="14">
    <location>
        <begin position="134"/>
        <end position="204"/>
    </location>
</feature>
<comment type="caution">
    <text evidence="15">The sequence shown here is derived from an EMBL/GenBank/DDBJ whole genome shotgun (WGS) entry which is preliminary data.</text>
</comment>
<proteinExistence type="predicted"/>
<dbReference type="SUPFAM" id="SSF55874">
    <property type="entry name" value="ATPase domain of HSP90 chaperone/DNA topoisomerase II/histidine kinase"/>
    <property type="match status" value="1"/>
</dbReference>
<dbReference type="InterPro" id="IPR035965">
    <property type="entry name" value="PAS-like_dom_sf"/>
</dbReference>
<feature type="modified residue" description="4-aspartylphosphate" evidence="11">
    <location>
        <position position="581"/>
    </location>
</feature>
<evidence type="ECO:0000256" key="10">
    <source>
        <dbReference type="ARBA" id="ARBA00068150"/>
    </source>
</evidence>
<keyword evidence="8" id="KW-0902">Two-component regulatory system</keyword>
<accession>A0A059FE97</accession>
<keyword evidence="3 11" id="KW-0597">Phosphoprotein</keyword>
<evidence type="ECO:0000256" key="2">
    <source>
        <dbReference type="ARBA" id="ARBA00012438"/>
    </source>
</evidence>
<dbReference type="Gene3D" id="3.40.50.2300">
    <property type="match status" value="1"/>
</dbReference>
<dbReference type="InterPro" id="IPR004358">
    <property type="entry name" value="Sig_transdc_His_kin-like_C"/>
</dbReference>
<evidence type="ECO:0000256" key="6">
    <source>
        <dbReference type="ARBA" id="ARBA00022777"/>
    </source>
</evidence>
<dbReference type="CDD" id="cd17546">
    <property type="entry name" value="REC_hyHK_CKI1_RcsC-like"/>
    <property type="match status" value="1"/>
</dbReference>
<evidence type="ECO:0000256" key="11">
    <source>
        <dbReference type="PROSITE-ProRule" id="PRU00169"/>
    </source>
</evidence>
<dbReference type="SUPFAM" id="SSF52172">
    <property type="entry name" value="CheY-like"/>
    <property type="match status" value="1"/>
</dbReference>
<dbReference type="EMBL" id="ARYK01000009">
    <property type="protein sequence ID" value="KCZ88871.1"/>
    <property type="molecule type" value="Genomic_DNA"/>
</dbReference>
<dbReference type="EC" id="2.7.13.3" evidence="2"/>
<dbReference type="RefSeq" id="WP_035618573.1">
    <property type="nucleotide sequence ID" value="NZ_ARYK01000009.1"/>
</dbReference>
<dbReference type="Pfam" id="PF00072">
    <property type="entry name" value="Response_reg"/>
    <property type="match status" value="1"/>
</dbReference>
<dbReference type="SMART" id="SM00387">
    <property type="entry name" value="HATPase_c"/>
    <property type="match status" value="1"/>
</dbReference>
<keyword evidence="7" id="KW-0067">ATP-binding</keyword>
<comment type="catalytic activity">
    <reaction evidence="1">
        <text>ATP + protein L-histidine = ADP + protein N-phospho-L-histidine.</text>
        <dbReference type="EC" id="2.7.13.3"/>
    </reaction>
</comment>
<dbReference type="FunFam" id="3.30.565.10:FF:000010">
    <property type="entry name" value="Sensor histidine kinase RcsC"/>
    <property type="match status" value="1"/>
</dbReference>
<dbReference type="SUPFAM" id="SSF47384">
    <property type="entry name" value="Homodimeric domain of signal transducing histidine kinase"/>
    <property type="match status" value="1"/>
</dbReference>
<reference evidence="15 16" key="1">
    <citation type="journal article" date="2014" name="Antonie Van Leeuwenhoek">
        <title>Hyphomonas beringensis sp. nov. and Hyphomonas chukchiensis sp. nov., isolated from surface seawater of the Bering Sea and Chukchi Sea.</title>
        <authorList>
            <person name="Li C."/>
            <person name="Lai Q."/>
            <person name="Li G."/>
            <person name="Dong C."/>
            <person name="Wang J."/>
            <person name="Liao Y."/>
            <person name="Shao Z."/>
        </authorList>
    </citation>
    <scope>NUCLEOTIDE SEQUENCE [LARGE SCALE GENOMIC DNA]</scope>
    <source>
        <strain evidence="15 16">MHS-2</strain>
    </source>
</reference>
<protein>
    <recommendedName>
        <fullName evidence="10">Sensory/regulatory protein RpfC</fullName>
        <ecNumber evidence="2">2.7.13.3</ecNumber>
    </recommendedName>
</protein>
<sequence length="662" mass="72594">MDAAVLDLLPFAIVELSPIRNSEGRIIDFEWVAANETAERTIFPEGGTMVGMRACELDPAYGSSDIFAASVRCIESGTRQEISNTGRRPTPDGRLKHLQGTVVRYSILPRGDNCIVCSAEVTEIAHERDAARDSYELFRTAFNHAVQGITLSTETSEIIYANDALHKLLGYEPGELHGKSTAVILCPEDQAMAMKVGRQLFKGTIKQDIQDRNVLTKDGRELLVSSALSCAWSEARGEHIFISHARDVREERETARELEIALRKAEHATNLKSEFLANMSHEIRTPLNGILGMAQVLSHADLREDQSEQVDIILESGQNLLSILNDILDLSKIEAGRLDISTIDTDLRHRLDGTRKLYASIAAEKGIGLDLFVDPSVPSRLKIDPVRVRQCVSNLVSNAIKFTAKGNVLIAATARPKQDGRIRVTVHVSDTGCGIPEDKMDRIFEPFAQADGSTTRKYGGSGLGLPIARQLARMMGGDISVVSQPGRGTVFTLKFDAEPASQAVGTGDVKAISGVDRGKATETTAPKVRLPRILIVDDNEINRRVAWTFLEQNQLEPDEAANGLIALEKLEKSRYDLVLMDVHMPGLDGQKAFERLRASDGMNADIPVVALTADSMRGDREKFIAKGFSGYVAKPIDMRSLIAVIADCLNLKVAPEERRRHG</sequence>
<keyword evidence="4" id="KW-0808">Transferase</keyword>
<dbReference type="FunFam" id="1.10.287.130:FF:000002">
    <property type="entry name" value="Two-component osmosensing histidine kinase"/>
    <property type="match status" value="1"/>
</dbReference>
<dbReference type="PROSITE" id="PS50109">
    <property type="entry name" value="HIS_KIN"/>
    <property type="match status" value="1"/>
</dbReference>
<dbReference type="GO" id="GO:0000155">
    <property type="term" value="F:phosphorelay sensor kinase activity"/>
    <property type="evidence" value="ECO:0007669"/>
    <property type="project" value="InterPro"/>
</dbReference>
<dbReference type="Proteomes" id="UP000025171">
    <property type="component" value="Unassembled WGS sequence"/>
</dbReference>
<evidence type="ECO:0000313" key="16">
    <source>
        <dbReference type="Proteomes" id="UP000025171"/>
    </source>
</evidence>
<evidence type="ECO:0000256" key="5">
    <source>
        <dbReference type="ARBA" id="ARBA00022741"/>
    </source>
</evidence>
<evidence type="ECO:0000256" key="4">
    <source>
        <dbReference type="ARBA" id="ARBA00022679"/>
    </source>
</evidence>
<keyword evidence="5" id="KW-0547">Nucleotide-binding</keyword>
<evidence type="ECO:0000313" key="15">
    <source>
        <dbReference type="EMBL" id="KCZ88871.1"/>
    </source>
</evidence>
<dbReference type="Gene3D" id="1.10.287.130">
    <property type="match status" value="1"/>
</dbReference>
<dbReference type="InterPro" id="IPR003594">
    <property type="entry name" value="HATPase_dom"/>
</dbReference>
<dbReference type="Pfam" id="PF02518">
    <property type="entry name" value="HATPase_c"/>
    <property type="match status" value="1"/>
</dbReference>
<keyword evidence="16" id="KW-1185">Reference proteome</keyword>
<feature type="domain" description="Response regulatory" evidence="13">
    <location>
        <begin position="532"/>
        <end position="649"/>
    </location>
</feature>
<dbReference type="InterPro" id="IPR005467">
    <property type="entry name" value="His_kinase_dom"/>
</dbReference>
<dbReference type="InterPro" id="IPR001789">
    <property type="entry name" value="Sig_transdc_resp-reg_receiver"/>
</dbReference>
<evidence type="ECO:0000256" key="7">
    <source>
        <dbReference type="ARBA" id="ARBA00022840"/>
    </source>
</evidence>
<dbReference type="CDD" id="cd00082">
    <property type="entry name" value="HisKA"/>
    <property type="match status" value="1"/>
</dbReference>
<evidence type="ECO:0000259" key="12">
    <source>
        <dbReference type="PROSITE" id="PS50109"/>
    </source>
</evidence>
<dbReference type="Pfam" id="PF00512">
    <property type="entry name" value="HisKA"/>
    <property type="match status" value="1"/>
</dbReference>
<dbReference type="CDD" id="cd00130">
    <property type="entry name" value="PAS"/>
    <property type="match status" value="1"/>
</dbReference>
<name>A0A059FE97_9PROT</name>